<feature type="region of interest" description="Disordered" evidence="1">
    <location>
        <begin position="99"/>
        <end position="124"/>
    </location>
</feature>
<accession>A0A9X2GWN2</accession>
<dbReference type="Proteomes" id="UP001139648">
    <property type="component" value="Unassembled WGS sequence"/>
</dbReference>
<keyword evidence="3" id="KW-1185">Reference proteome</keyword>
<organism evidence="2 3">
    <name type="scientific">Nonomuraea thailandensis</name>
    <dbReference type="NCBI Taxonomy" id="1188745"/>
    <lineage>
        <taxon>Bacteria</taxon>
        <taxon>Bacillati</taxon>
        <taxon>Actinomycetota</taxon>
        <taxon>Actinomycetes</taxon>
        <taxon>Streptosporangiales</taxon>
        <taxon>Streptosporangiaceae</taxon>
        <taxon>Nonomuraea</taxon>
    </lineage>
</organism>
<dbReference type="RefSeq" id="WP_253758171.1">
    <property type="nucleotide sequence ID" value="NZ_BAABKA010000110.1"/>
</dbReference>
<dbReference type="AlphaFoldDB" id="A0A9X2GWN2"/>
<dbReference type="EMBL" id="JAMZEB010000002">
    <property type="protein sequence ID" value="MCP2365117.1"/>
    <property type="molecule type" value="Genomic_DNA"/>
</dbReference>
<feature type="region of interest" description="Disordered" evidence="1">
    <location>
        <begin position="13"/>
        <end position="32"/>
    </location>
</feature>
<evidence type="ECO:0000256" key="1">
    <source>
        <dbReference type="SAM" id="MobiDB-lite"/>
    </source>
</evidence>
<evidence type="ECO:0000313" key="3">
    <source>
        <dbReference type="Proteomes" id="UP001139648"/>
    </source>
</evidence>
<reference evidence="2" key="1">
    <citation type="submission" date="2022-06" db="EMBL/GenBank/DDBJ databases">
        <title>Sequencing the genomes of 1000 actinobacteria strains.</title>
        <authorList>
            <person name="Klenk H.-P."/>
        </authorList>
    </citation>
    <scope>NUCLEOTIDE SEQUENCE</scope>
    <source>
        <strain evidence="2">DSM 46694</strain>
    </source>
</reference>
<gene>
    <name evidence="2" type="ORF">HD597_012137</name>
</gene>
<name>A0A9X2GWN2_9ACTN</name>
<proteinExistence type="predicted"/>
<protein>
    <submittedName>
        <fullName evidence="2">Uncharacterized protein</fullName>
    </submittedName>
</protein>
<sequence length="124" mass="13809">MTEDAWEQIKTRTASLLSRGDPQAQERQAVRLEDSRQELLSADDRTRVADEQQTIWRTRLIDMLEDDPSIAPPLDRLVIFIESHIASGTVQAGAVQLNASAHDQAQQAVQGQGTQRNTFRSSAP</sequence>
<evidence type="ECO:0000313" key="2">
    <source>
        <dbReference type="EMBL" id="MCP2365117.1"/>
    </source>
</evidence>
<feature type="compositionally biased region" description="Low complexity" evidence="1">
    <location>
        <begin position="104"/>
        <end position="115"/>
    </location>
</feature>
<comment type="caution">
    <text evidence="2">The sequence shown here is derived from an EMBL/GenBank/DDBJ whole genome shotgun (WGS) entry which is preliminary data.</text>
</comment>